<dbReference type="EMBL" id="DYUZ01000034">
    <property type="protein sequence ID" value="HJG38062.1"/>
    <property type="molecule type" value="Genomic_DNA"/>
</dbReference>
<keyword evidence="1" id="KW-1133">Transmembrane helix</keyword>
<reference evidence="2" key="1">
    <citation type="journal article" date="2021" name="PeerJ">
        <title>Extensive microbial diversity within the chicken gut microbiome revealed by metagenomics and culture.</title>
        <authorList>
            <person name="Gilroy R."/>
            <person name="Ravi A."/>
            <person name="Getino M."/>
            <person name="Pursley I."/>
            <person name="Horton D.L."/>
            <person name="Alikhan N.F."/>
            <person name="Baker D."/>
            <person name="Gharbi K."/>
            <person name="Hall N."/>
            <person name="Watson M."/>
            <person name="Adriaenssens E.M."/>
            <person name="Foster-Nyarko E."/>
            <person name="Jarju S."/>
            <person name="Secka A."/>
            <person name="Antonio M."/>
            <person name="Oren A."/>
            <person name="Chaudhuri R.R."/>
            <person name="La Ragione R."/>
            <person name="Hildebrand F."/>
            <person name="Pallen M.J."/>
        </authorList>
    </citation>
    <scope>NUCLEOTIDE SEQUENCE</scope>
    <source>
        <strain evidence="2">ChiHjej13B12-9602</strain>
    </source>
</reference>
<reference evidence="2" key="2">
    <citation type="submission" date="2021-09" db="EMBL/GenBank/DDBJ databases">
        <authorList>
            <person name="Gilroy R."/>
        </authorList>
    </citation>
    <scope>NUCLEOTIDE SEQUENCE</scope>
    <source>
        <strain evidence="2">ChiHjej13B12-9602</strain>
    </source>
</reference>
<feature type="transmembrane region" description="Helical" evidence="1">
    <location>
        <begin position="226"/>
        <end position="247"/>
    </location>
</feature>
<evidence type="ECO:0000313" key="2">
    <source>
        <dbReference type="EMBL" id="HJG38062.1"/>
    </source>
</evidence>
<keyword evidence="1" id="KW-0472">Membrane</keyword>
<accession>A0A921IXV6</accession>
<evidence type="ECO:0008006" key="4">
    <source>
        <dbReference type="Google" id="ProtNLM"/>
    </source>
</evidence>
<dbReference type="Proteomes" id="UP000753256">
    <property type="component" value="Unassembled WGS sequence"/>
</dbReference>
<dbReference type="RefSeq" id="WP_273191189.1">
    <property type="nucleotide sequence ID" value="NZ_DYUZ01000034.1"/>
</dbReference>
<gene>
    <name evidence="2" type="ORF">K8V70_09460</name>
</gene>
<evidence type="ECO:0000313" key="3">
    <source>
        <dbReference type="Proteomes" id="UP000753256"/>
    </source>
</evidence>
<feature type="transmembrane region" description="Helical" evidence="1">
    <location>
        <begin position="253"/>
        <end position="271"/>
    </location>
</feature>
<proteinExistence type="predicted"/>
<evidence type="ECO:0000256" key="1">
    <source>
        <dbReference type="SAM" id="Phobius"/>
    </source>
</evidence>
<keyword evidence="1" id="KW-0812">Transmembrane</keyword>
<protein>
    <recommendedName>
        <fullName evidence="4">DUF2207 domain-containing protein</fullName>
    </recommendedName>
</protein>
<organism evidence="2 3">
    <name type="scientific">Enorma phocaeensis</name>
    <dbReference type="NCBI Taxonomy" id="1871019"/>
    <lineage>
        <taxon>Bacteria</taxon>
        <taxon>Bacillati</taxon>
        <taxon>Actinomycetota</taxon>
        <taxon>Coriobacteriia</taxon>
        <taxon>Coriobacteriales</taxon>
        <taxon>Coriobacteriaceae</taxon>
        <taxon>Enorma</taxon>
    </lineage>
</organism>
<dbReference type="AlphaFoldDB" id="A0A921IXV6"/>
<comment type="caution">
    <text evidence="2">The sequence shown here is derived from an EMBL/GenBank/DDBJ whole genome shotgun (WGS) entry which is preliminary data.</text>
</comment>
<name>A0A921IXV6_9ACTN</name>
<sequence length="451" mass="47734">MAEVLAYLAIAAVPVAFVLARIVVGLGYRASRAPEPAVSSNPLHAVRGQHPAILAALMGHPDCGDGGAWEERQLFDCALATLMDLSARGVLRLHTASSSCRSEAMPGEALGIDASPFRPSRRSSSNAPYAPLILECSEPAHRGARCKEEAMLDPLDTLAIEALLPEDGTRPGSRAVRAADLLAWVDKHWGEVIEHLAPFHAELERRLWQEGYLEASFKQAAILARWPFRLTMFWLLAGFVGLVTGLVDREGPAVLVWAVLLVAVLTARVTMQVGPRLTEKGLKVGRAAFALRDTVATGALDEQARCEGAGSSEAAALRYASSWSGNAVKGSYLAVRAVPDAWRLALELAVCGGDMSSADGPQGFTQACRELDSLARSAPEQVRRRDDFRALAGWCVYGGPAAFSALGASDGSDMSGPSPVTAPGMPDASGCAPLAVSMHHIALMKCGEFSS</sequence>
<feature type="transmembrane region" description="Helical" evidence="1">
    <location>
        <begin position="6"/>
        <end position="24"/>
    </location>
</feature>